<name>A0AAV3RC31_LITER</name>
<feature type="chain" id="PRO_5043730192" evidence="2">
    <location>
        <begin position="23"/>
        <end position="190"/>
    </location>
</feature>
<keyword evidence="4" id="KW-1185">Reference proteome</keyword>
<evidence type="ECO:0000313" key="3">
    <source>
        <dbReference type="EMBL" id="GAA0172891.1"/>
    </source>
</evidence>
<dbReference type="PANTHER" id="PTHR12861:SF3">
    <property type="entry name" value="TRANSLOCON-ASSOCIATED PROTEIN SUBUNIT BETA"/>
    <property type="match status" value="1"/>
</dbReference>
<dbReference type="Proteomes" id="UP001454036">
    <property type="component" value="Unassembled WGS sequence"/>
</dbReference>
<feature type="transmembrane region" description="Helical" evidence="1">
    <location>
        <begin position="158"/>
        <end position="183"/>
    </location>
</feature>
<organism evidence="3 4">
    <name type="scientific">Lithospermum erythrorhizon</name>
    <name type="common">Purple gromwell</name>
    <name type="synonym">Lithospermum officinale var. erythrorhizon</name>
    <dbReference type="NCBI Taxonomy" id="34254"/>
    <lineage>
        <taxon>Eukaryota</taxon>
        <taxon>Viridiplantae</taxon>
        <taxon>Streptophyta</taxon>
        <taxon>Embryophyta</taxon>
        <taxon>Tracheophyta</taxon>
        <taxon>Spermatophyta</taxon>
        <taxon>Magnoliopsida</taxon>
        <taxon>eudicotyledons</taxon>
        <taxon>Gunneridae</taxon>
        <taxon>Pentapetalae</taxon>
        <taxon>asterids</taxon>
        <taxon>lamiids</taxon>
        <taxon>Boraginales</taxon>
        <taxon>Boraginaceae</taxon>
        <taxon>Boraginoideae</taxon>
        <taxon>Lithospermeae</taxon>
        <taxon>Lithospermum</taxon>
    </lineage>
</organism>
<evidence type="ECO:0000256" key="1">
    <source>
        <dbReference type="SAM" id="Phobius"/>
    </source>
</evidence>
<gene>
    <name evidence="3" type="ORF">LIER_26624</name>
</gene>
<reference evidence="3 4" key="1">
    <citation type="submission" date="2024-01" db="EMBL/GenBank/DDBJ databases">
        <title>The complete chloroplast genome sequence of Lithospermum erythrorhizon: insights into the phylogenetic relationship among Boraginaceae species and the maternal lineages of purple gromwells.</title>
        <authorList>
            <person name="Okada T."/>
            <person name="Watanabe K."/>
        </authorList>
    </citation>
    <scope>NUCLEOTIDE SEQUENCE [LARGE SCALE GENOMIC DNA]</scope>
</reference>
<proteinExistence type="predicted"/>
<keyword evidence="2" id="KW-0732">Signal</keyword>
<dbReference type="AlphaFoldDB" id="A0AAV3RC31"/>
<accession>A0AAV3RC31</accession>
<keyword evidence="1" id="KW-0812">Transmembrane</keyword>
<sequence length="190" mass="20549">MAGQCLFVICAIISALFSCCSSSSDGPFIIAHKKATLSRLKSGVERLSVSFDIINHGSAAAYDVSLNDDNWSKDLFDAVTGNTSTSWERLDIGATVSHSFELEAKQKTMFYGAPAIITFRVPTKSALQEAYSTPIMPLDILADRQPEKKFDLRLLAKYGSLVSVVSIVVLFVYLVATPSSGAAKGSKKKR</sequence>
<comment type="caution">
    <text evidence="3">The sequence shown here is derived from an EMBL/GenBank/DDBJ whole genome shotgun (WGS) entry which is preliminary data.</text>
</comment>
<keyword evidence="1" id="KW-1133">Transmembrane helix</keyword>
<feature type="signal peptide" evidence="2">
    <location>
        <begin position="1"/>
        <end position="22"/>
    </location>
</feature>
<dbReference type="EMBL" id="BAABME010008338">
    <property type="protein sequence ID" value="GAA0172891.1"/>
    <property type="molecule type" value="Genomic_DNA"/>
</dbReference>
<protein>
    <submittedName>
        <fullName evidence="3">Membrane traffic protein</fullName>
    </submittedName>
</protein>
<evidence type="ECO:0000313" key="4">
    <source>
        <dbReference type="Proteomes" id="UP001454036"/>
    </source>
</evidence>
<dbReference type="Pfam" id="PF05753">
    <property type="entry name" value="TRAP_beta"/>
    <property type="match status" value="1"/>
</dbReference>
<dbReference type="PANTHER" id="PTHR12861">
    <property type="entry name" value="TRANSLOCON-ASSOCIATED PROTEIN, BETA SUBUNIT PRECURSOR TRAP-BETA SIGNAL SEQUENCE RECEPTOR BETA SUBUNIT"/>
    <property type="match status" value="1"/>
</dbReference>
<keyword evidence="1" id="KW-0472">Membrane</keyword>
<dbReference type="GO" id="GO:0005783">
    <property type="term" value="C:endoplasmic reticulum"/>
    <property type="evidence" value="ECO:0007669"/>
    <property type="project" value="TreeGrafter"/>
</dbReference>
<evidence type="ECO:0000256" key="2">
    <source>
        <dbReference type="SAM" id="SignalP"/>
    </source>
</evidence>